<evidence type="ECO:0000313" key="5">
    <source>
        <dbReference type="Proteomes" id="UP000283568"/>
    </source>
</evidence>
<feature type="signal peptide" evidence="1">
    <location>
        <begin position="1"/>
        <end position="24"/>
    </location>
</feature>
<keyword evidence="1" id="KW-0732">Signal</keyword>
<keyword evidence="5" id="KW-1185">Reference proteome</keyword>
<protein>
    <submittedName>
        <fullName evidence="2">Uncharacterized protein</fullName>
    </submittedName>
</protein>
<evidence type="ECO:0000256" key="1">
    <source>
        <dbReference type="SAM" id="SignalP"/>
    </source>
</evidence>
<dbReference type="RefSeq" id="WP_143707520.1">
    <property type="nucleotide sequence ID" value="NZ_CAWNOJ010000097.1"/>
</dbReference>
<evidence type="ECO:0000313" key="2">
    <source>
        <dbReference type="EMBL" id="PHM24755.1"/>
    </source>
</evidence>
<organism evidence="2 4">
    <name type="scientific">Xenorhabdus ehlersii</name>
    <dbReference type="NCBI Taxonomy" id="290111"/>
    <lineage>
        <taxon>Bacteria</taxon>
        <taxon>Pseudomonadati</taxon>
        <taxon>Pseudomonadota</taxon>
        <taxon>Gammaproteobacteria</taxon>
        <taxon>Enterobacterales</taxon>
        <taxon>Morganellaceae</taxon>
        <taxon>Xenorhabdus</taxon>
    </lineage>
</organism>
<dbReference type="Proteomes" id="UP000225605">
    <property type="component" value="Unassembled WGS sequence"/>
</dbReference>
<sequence>MKRKLAACMLSLLVGTIITTNANAFLCKTLNADLRATCEAACNLIPDGGTGLSIAKQFCL</sequence>
<name>A0A2D0IS93_9GAMM</name>
<accession>A0A2D0IS93</accession>
<dbReference type="Proteomes" id="UP000283568">
    <property type="component" value="Unassembled WGS sequence"/>
</dbReference>
<dbReference type="OrthoDB" id="6447792at2"/>
<dbReference type="EMBL" id="RAQI01000002">
    <property type="protein sequence ID" value="RKE91390.1"/>
    <property type="molecule type" value="Genomic_DNA"/>
</dbReference>
<comment type="caution">
    <text evidence="2">The sequence shown here is derived from an EMBL/GenBank/DDBJ whole genome shotgun (WGS) entry which is preliminary data.</text>
</comment>
<proteinExistence type="predicted"/>
<evidence type="ECO:0000313" key="4">
    <source>
        <dbReference type="Proteomes" id="UP000225605"/>
    </source>
</evidence>
<dbReference type="EMBL" id="NIBT01000008">
    <property type="protein sequence ID" value="PHM24755.1"/>
    <property type="molecule type" value="Genomic_DNA"/>
</dbReference>
<reference evidence="3 5" key="2">
    <citation type="submission" date="2018-09" db="EMBL/GenBank/DDBJ databases">
        <title>Genomic Encyclopedia of Archaeal and Bacterial Type Strains, Phase II (KMG-II): from individual species to whole genera.</title>
        <authorList>
            <person name="Goeker M."/>
        </authorList>
    </citation>
    <scope>NUCLEOTIDE SEQUENCE [LARGE SCALE GENOMIC DNA]</scope>
    <source>
        <strain evidence="3 5">DSM 16337</strain>
    </source>
</reference>
<reference evidence="2 4" key="1">
    <citation type="journal article" date="2017" name="Nat. Microbiol.">
        <title>Natural product diversity associated with the nematode symbionts Photorhabdus and Xenorhabdus.</title>
        <authorList>
            <person name="Tobias N.J."/>
            <person name="Wolff H."/>
            <person name="Djahanschiri B."/>
            <person name="Grundmann F."/>
            <person name="Kronenwerth M."/>
            <person name="Shi Y.M."/>
            <person name="Simonyi S."/>
            <person name="Grun P."/>
            <person name="Shapiro-Ilan D."/>
            <person name="Pidot S.J."/>
            <person name="Stinear T.P."/>
            <person name="Ebersberger I."/>
            <person name="Bode H.B."/>
        </authorList>
    </citation>
    <scope>NUCLEOTIDE SEQUENCE [LARGE SCALE GENOMIC DNA]</scope>
    <source>
        <strain evidence="2 4">DSM 16337</strain>
    </source>
</reference>
<gene>
    <name evidence="3" type="ORF">BDE27_1612</name>
    <name evidence="2" type="ORF">Xehl_02007</name>
</gene>
<dbReference type="AlphaFoldDB" id="A0A2D0IS93"/>
<feature type="chain" id="PRO_5013084567" evidence="1">
    <location>
        <begin position="25"/>
        <end position="60"/>
    </location>
</feature>
<evidence type="ECO:0000313" key="3">
    <source>
        <dbReference type="EMBL" id="RKE91390.1"/>
    </source>
</evidence>